<evidence type="ECO:0000256" key="4">
    <source>
        <dbReference type="ARBA" id="ARBA00012786"/>
    </source>
</evidence>
<dbReference type="InterPro" id="IPR023299">
    <property type="entry name" value="ATPase_P-typ_cyto_dom_N"/>
</dbReference>
<evidence type="ECO:0000256" key="17">
    <source>
        <dbReference type="ARBA" id="ARBA00047295"/>
    </source>
</evidence>
<dbReference type="SFLD" id="SFLDS00003">
    <property type="entry name" value="Haloacid_Dehalogenase"/>
    <property type="match status" value="1"/>
</dbReference>
<dbReference type="InterPro" id="IPR006415">
    <property type="entry name" value="P-type_ATPase_IIIB"/>
</dbReference>
<name>A0A2G9ZQ94_9BACT</name>
<comment type="subcellular location">
    <subcellularLocation>
        <location evidence="2">Cell inner membrane</location>
        <topology evidence="2">Multi-pass membrane protein</topology>
    </subcellularLocation>
</comment>
<evidence type="ECO:0000256" key="13">
    <source>
        <dbReference type="ARBA" id="ARBA00022967"/>
    </source>
</evidence>
<evidence type="ECO:0000256" key="7">
    <source>
        <dbReference type="ARBA" id="ARBA00022519"/>
    </source>
</evidence>
<dbReference type="InterPro" id="IPR023214">
    <property type="entry name" value="HAD_sf"/>
</dbReference>
<evidence type="ECO:0000256" key="16">
    <source>
        <dbReference type="ARBA" id="ARBA00029806"/>
    </source>
</evidence>
<keyword evidence="6" id="KW-1003">Cell membrane</keyword>
<dbReference type="GO" id="GO:0016887">
    <property type="term" value="F:ATP hydrolysis activity"/>
    <property type="evidence" value="ECO:0007669"/>
    <property type="project" value="InterPro"/>
</dbReference>
<dbReference type="Pfam" id="PF00690">
    <property type="entry name" value="Cation_ATPase_N"/>
    <property type="match status" value="1"/>
</dbReference>
<dbReference type="AlphaFoldDB" id="A0A2G9ZQ94"/>
<evidence type="ECO:0000256" key="14">
    <source>
        <dbReference type="ARBA" id="ARBA00022989"/>
    </source>
</evidence>
<dbReference type="Pfam" id="PF00689">
    <property type="entry name" value="Cation_ATPase_C"/>
    <property type="match status" value="1"/>
</dbReference>
<evidence type="ECO:0000256" key="6">
    <source>
        <dbReference type="ARBA" id="ARBA00022475"/>
    </source>
</evidence>
<feature type="transmembrane region" description="Helical" evidence="18">
    <location>
        <begin position="808"/>
        <end position="827"/>
    </location>
</feature>
<keyword evidence="7" id="KW-0997">Cell inner membrane</keyword>
<dbReference type="SFLD" id="SFLDF00027">
    <property type="entry name" value="p-type_atpase"/>
    <property type="match status" value="1"/>
</dbReference>
<keyword evidence="9 18" id="KW-0812">Transmembrane</keyword>
<reference evidence="20 21" key="1">
    <citation type="submission" date="2017-09" db="EMBL/GenBank/DDBJ databases">
        <title>Depth-based differentiation of microbial function through sediment-hosted aquifers and enrichment of novel symbionts in the deep terrestrial subsurface.</title>
        <authorList>
            <person name="Probst A.J."/>
            <person name="Ladd B."/>
            <person name="Jarett J.K."/>
            <person name="Geller-Mcgrath D.E."/>
            <person name="Sieber C.M."/>
            <person name="Emerson J.B."/>
            <person name="Anantharaman K."/>
            <person name="Thomas B.C."/>
            <person name="Malmstrom R."/>
            <person name="Stieglmeier M."/>
            <person name="Klingl A."/>
            <person name="Woyke T."/>
            <person name="Ryan C.M."/>
            <person name="Banfield J.F."/>
        </authorList>
    </citation>
    <scope>NUCLEOTIDE SEQUENCE [LARGE SCALE GENOMIC DNA]</scope>
    <source>
        <strain evidence="20">CG23_combo_of_CG06-09_8_20_14_all_41_10</strain>
    </source>
</reference>
<evidence type="ECO:0000256" key="15">
    <source>
        <dbReference type="ARBA" id="ARBA00023136"/>
    </source>
</evidence>
<dbReference type="InterPro" id="IPR001757">
    <property type="entry name" value="P_typ_ATPase"/>
</dbReference>
<feature type="domain" description="Cation-transporting P-type ATPase N-terminal" evidence="19">
    <location>
        <begin position="8"/>
        <end position="81"/>
    </location>
</feature>
<feature type="transmembrane region" description="Helical" evidence="18">
    <location>
        <begin position="236"/>
        <end position="254"/>
    </location>
</feature>
<feature type="transmembrane region" description="Helical" evidence="18">
    <location>
        <begin position="266"/>
        <end position="290"/>
    </location>
</feature>
<dbReference type="NCBIfam" id="TIGR01524">
    <property type="entry name" value="ATPase-IIIB_Mg"/>
    <property type="match status" value="1"/>
</dbReference>
<dbReference type="Gene3D" id="2.70.150.10">
    <property type="entry name" value="Calcium-transporting ATPase, cytoplasmic transduction domain A"/>
    <property type="match status" value="1"/>
</dbReference>
<dbReference type="InterPro" id="IPR004014">
    <property type="entry name" value="ATPase_P-typ_cation-transptr_N"/>
</dbReference>
<evidence type="ECO:0000256" key="9">
    <source>
        <dbReference type="ARBA" id="ARBA00022692"/>
    </source>
</evidence>
<evidence type="ECO:0000256" key="11">
    <source>
        <dbReference type="ARBA" id="ARBA00022840"/>
    </source>
</evidence>
<proteinExistence type="inferred from homology"/>
<dbReference type="Gene3D" id="1.20.1110.10">
    <property type="entry name" value="Calcium-transporting ATPase, transmembrane domain"/>
    <property type="match status" value="1"/>
</dbReference>
<dbReference type="PROSITE" id="PS00154">
    <property type="entry name" value="ATPASE_E1_E2"/>
    <property type="match status" value="1"/>
</dbReference>
<accession>A0A2G9ZQ94</accession>
<dbReference type="InterPro" id="IPR023298">
    <property type="entry name" value="ATPase_P-typ_TM_dom_sf"/>
</dbReference>
<dbReference type="PRINTS" id="PR01836">
    <property type="entry name" value="MGATPASE"/>
</dbReference>
<dbReference type="SUPFAM" id="SSF81653">
    <property type="entry name" value="Calcium ATPase, transduction domain A"/>
    <property type="match status" value="1"/>
</dbReference>
<feature type="transmembrane region" description="Helical" evidence="18">
    <location>
        <begin position="57"/>
        <end position="78"/>
    </location>
</feature>
<dbReference type="GO" id="GO:0015444">
    <property type="term" value="F:P-type magnesium transporter activity"/>
    <property type="evidence" value="ECO:0007669"/>
    <property type="project" value="UniProtKB-EC"/>
</dbReference>
<dbReference type="InterPro" id="IPR059000">
    <property type="entry name" value="ATPase_P-type_domA"/>
</dbReference>
<evidence type="ECO:0000313" key="21">
    <source>
        <dbReference type="Proteomes" id="UP000231408"/>
    </source>
</evidence>
<evidence type="ECO:0000313" key="20">
    <source>
        <dbReference type="EMBL" id="PIP34518.1"/>
    </source>
</evidence>
<dbReference type="SFLD" id="SFLDG00002">
    <property type="entry name" value="C1.7:_P-type_atpase_like"/>
    <property type="match status" value="1"/>
</dbReference>
<evidence type="ECO:0000256" key="8">
    <source>
        <dbReference type="ARBA" id="ARBA00022553"/>
    </source>
</evidence>
<evidence type="ECO:0000256" key="10">
    <source>
        <dbReference type="ARBA" id="ARBA00022741"/>
    </source>
</evidence>
<comment type="similarity">
    <text evidence="3">Belongs to the cation transport ATPase (P-type) (TC 3.A.3) family. Type IIIB subfamily.</text>
</comment>
<keyword evidence="10" id="KW-0547">Nucleotide-binding</keyword>
<dbReference type="GO" id="GO:0005524">
    <property type="term" value="F:ATP binding"/>
    <property type="evidence" value="ECO:0007669"/>
    <property type="project" value="UniProtKB-KW"/>
</dbReference>
<dbReference type="InterPro" id="IPR036412">
    <property type="entry name" value="HAD-like_sf"/>
</dbReference>
<dbReference type="Pfam" id="PF00122">
    <property type="entry name" value="E1-E2_ATPase"/>
    <property type="match status" value="1"/>
</dbReference>
<dbReference type="SUPFAM" id="SSF81665">
    <property type="entry name" value="Calcium ATPase, transmembrane domain M"/>
    <property type="match status" value="1"/>
</dbReference>
<keyword evidence="14 18" id="KW-1133">Transmembrane helix</keyword>
<gene>
    <name evidence="20" type="primary">mgtA</name>
    <name evidence="20" type="ORF">COX21_02470</name>
</gene>
<comment type="caution">
    <text evidence="20">The sequence shown here is derived from an EMBL/GenBank/DDBJ whole genome shotgun (WGS) entry which is preliminary data.</text>
</comment>
<dbReference type="InterPro" id="IPR006068">
    <property type="entry name" value="ATPase_P-typ_cation-transptr_C"/>
</dbReference>
<dbReference type="Gene3D" id="3.40.50.1000">
    <property type="entry name" value="HAD superfamily/HAD-like"/>
    <property type="match status" value="1"/>
</dbReference>
<dbReference type="Proteomes" id="UP000231408">
    <property type="component" value="Unassembled WGS sequence"/>
</dbReference>
<feature type="transmembrane region" description="Helical" evidence="18">
    <location>
        <begin position="84"/>
        <end position="101"/>
    </location>
</feature>
<evidence type="ECO:0000256" key="1">
    <source>
        <dbReference type="ARBA" id="ARBA00003954"/>
    </source>
</evidence>
<dbReference type="NCBIfam" id="TIGR01494">
    <property type="entry name" value="ATPase_P-type"/>
    <property type="match status" value="2"/>
</dbReference>
<protein>
    <recommendedName>
        <fullName evidence="5">Magnesium-transporting ATPase, P-type 1</fullName>
        <ecNumber evidence="4">7.2.2.14</ecNumber>
    </recommendedName>
    <alternativeName>
        <fullName evidence="16">Mg(2+) transport ATPase, P-type 1</fullName>
    </alternativeName>
</protein>
<feature type="transmembrane region" description="Helical" evidence="18">
    <location>
        <begin position="776"/>
        <end position="802"/>
    </location>
</feature>
<organism evidence="20 21">
    <name type="scientific">Candidatus Falkowbacteria bacterium CG23_combo_of_CG06-09_8_20_14_all_41_10</name>
    <dbReference type="NCBI Taxonomy" id="1974571"/>
    <lineage>
        <taxon>Bacteria</taxon>
        <taxon>Candidatus Falkowiibacteriota</taxon>
    </lineage>
</organism>
<dbReference type="SMART" id="SM00831">
    <property type="entry name" value="Cation_ATPase_N"/>
    <property type="match status" value="1"/>
</dbReference>
<comment type="catalytic activity">
    <reaction evidence="17">
        <text>Mg(2+)(out) + ATP + H2O = Mg(2+)(in) + ADP + phosphate + H(+)</text>
        <dbReference type="Rhea" id="RHEA:10260"/>
        <dbReference type="ChEBI" id="CHEBI:15377"/>
        <dbReference type="ChEBI" id="CHEBI:15378"/>
        <dbReference type="ChEBI" id="CHEBI:18420"/>
        <dbReference type="ChEBI" id="CHEBI:30616"/>
        <dbReference type="ChEBI" id="CHEBI:43474"/>
        <dbReference type="ChEBI" id="CHEBI:456216"/>
        <dbReference type="EC" id="7.2.2.14"/>
    </reaction>
</comment>
<evidence type="ECO:0000256" key="18">
    <source>
        <dbReference type="SAM" id="Phobius"/>
    </source>
</evidence>
<evidence type="ECO:0000256" key="12">
    <source>
        <dbReference type="ARBA" id="ARBA00022842"/>
    </source>
</evidence>
<evidence type="ECO:0000256" key="3">
    <source>
        <dbReference type="ARBA" id="ARBA00008746"/>
    </source>
</evidence>
<keyword evidence="13" id="KW-1278">Translocase</keyword>
<dbReference type="PANTHER" id="PTHR42861">
    <property type="entry name" value="CALCIUM-TRANSPORTING ATPASE"/>
    <property type="match status" value="1"/>
</dbReference>
<keyword evidence="11" id="KW-0067">ATP-binding</keyword>
<dbReference type="Gene3D" id="3.40.1110.10">
    <property type="entry name" value="Calcium-transporting ATPase, cytoplasmic domain N"/>
    <property type="match status" value="1"/>
</dbReference>
<evidence type="ECO:0000259" key="19">
    <source>
        <dbReference type="SMART" id="SM00831"/>
    </source>
</evidence>
<dbReference type="SUPFAM" id="SSF56784">
    <property type="entry name" value="HAD-like"/>
    <property type="match status" value="1"/>
</dbReference>
<comment type="function">
    <text evidence="1">Mediates magnesium influx to the cytosol.</text>
</comment>
<dbReference type="GO" id="GO:0005886">
    <property type="term" value="C:plasma membrane"/>
    <property type="evidence" value="ECO:0007669"/>
    <property type="project" value="UniProtKB-SubCell"/>
</dbReference>
<evidence type="ECO:0000256" key="2">
    <source>
        <dbReference type="ARBA" id="ARBA00004429"/>
    </source>
</evidence>
<dbReference type="InterPro" id="IPR008250">
    <property type="entry name" value="ATPase_P-typ_transduc_dom_A_sf"/>
</dbReference>
<dbReference type="Pfam" id="PF13246">
    <property type="entry name" value="Cation_ATPase"/>
    <property type="match status" value="1"/>
</dbReference>
<feature type="transmembrane region" description="Helical" evidence="18">
    <location>
        <begin position="712"/>
        <end position="735"/>
    </location>
</feature>
<keyword evidence="15 18" id="KW-0472">Membrane</keyword>
<dbReference type="InterPro" id="IPR044492">
    <property type="entry name" value="P_typ_ATPase_HD_dom"/>
</dbReference>
<dbReference type="EC" id="7.2.2.14" evidence="4"/>
<dbReference type="InterPro" id="IPR018303">
    <property type="entry name" value="ATPase_P-typ_P_site"/>
</dbReference>
<dbReference type="EMBL" id="PCSE01000071">
    <property type="protein sequence ID" value="PIP34518.1"/>
    <property type="molecule type" value="Genomic_DNA"/>
</dbReference>
<keyword evidence="8" id="KW-0597">Phosphoprotein</keyword>
<keyword evidence="12" id="KW-0460">Magnesium</keyword>
<sequence>MNYNPAANYETKSAAEMCRLLAVSKQGLNDQEANARLKLYGPNDISRQKKIPGILKFLAYFKNPMIIILIVAATFSAFTGSYRSAVIIFSMIFFSVILNFCQERRSSRAAEKIAKKLALKANILRQGREKEIITKLIVPGDIVLLSAGDIIPSDGVLLEADDFFVNESVLTGESFPTEKTINDVKSAQVFSGTNVISGYARYLTTKTGLNTEYGQIAAKLGDRHEVNAFELGIRDFGFLIIKVILFIVIIIFFINAIQKKDIMESIIFSIAVAVGVTPELLPMIMSVNMAKGAIKMSKKGVIVKRLSAIPDFGSMDILCTDKTGTLTQDKITVVKYLNNEGVSTESVLKTAYLNGYFETGIKSLLDKAILDFKHLSVDQAKKIDEIPYDFKRRRSSIVYEENNQRTMTTKGAPEEIFKICSLYRKNDKDQKFNPTELATATKLYDDLSSQGFRVLAIATKNVAENKDKYTINDEKDMILVGFVAFYDPPKISAKETVAFMASHGIEMKIITGDSPLVAKKICEDLDIKIKGIITGDEFDINKLSSDEMLIKAKNTSIFGRFSPRQKEKIIEVLRQGGSVVGYLGDGVNDAPSLKMADVGISVDNAVDVAKETADIILMKKGLQELMEGVLEGRKTFGNTMKYIMMGLSSNFGNMFSLIGASLFLPFFPMLPSQILLNNFLYDTSQLSIPSDNVDAEYLKKPKHWDLKMIKRFMIIFGPISSVFDILTFIILFFIFRTPEATFQAGWFVESLATQVLVIHIIRTRRIPFLESRPSKYLLLSTVGVVLLGVILTMPFIGGFFGFDPLTPQIFLTIFSLVLIYLLVVEGVKQLFFKKIYQTE</sequence>
<evidence type="ECO:0000256" key="5">
    <source>
        <dbReference type="ARBA" id="ARBA00013555"/>
    </source>
</evidence>